<reference evidence="1" key="1">
    <citation type="submission" date="2025-08" db="UniProtKB">
        <authorList>
            <consortium name="Ensembl"/>
        </authorList>
    </citation>
    <scope>IDENTIFICATION</scope>
</reference>
<protein>
    <recommendedName>
        <fullName evidence="3">Ribosomal protein S15Ab</fullName>
    </recommendedName>
</protein>
<keyword evidence="2" id="KW-1185">Reference proteome</keyword>
<dbReference type="Proteomes" id="UP000694421">
    <property type="component" value="Unplaced"/>
</dbReference>
<proteinExistence type="predicted"/>
<accession>A0A8D0KFB4</accession>
<name>A0A8D0KFB4_SALMN</name>
<evidence type="ECO:0000313" key="1">
    <source>
        <dbReference type="Ensembl" id="ENSSMRP00000021475.1"/>
    </source>
</evidence>
<dbReference type="AlphaFoldDB" id="A0A8D0KFB4"/>
<dbReference type="Gene3D" id="3.30.1370.30">
    <property type="match status" value="1"/>
</dbReference>
<evidence type="ECO:0000313" key="2">
    <source>
        <dbReference type="Proteomes" id="UP000694421"/>
    </source>
</evidence>
<reference evidence="1" key="2">
    <citation type="submission" date="2025-09" db="UniProtKB">
        <authorList>
            <consortium name="Ensembl"/>
        </authorList>
    </citation>
    <scope>IDENTIFICATION</scope>
</reference>
<evidence type="ECO:0008006" key="3">
    <source>
        <dbReference type="Google" id="ProtNLM"/>
    </source>
</evidence>
<dbReference type="GeneTree" id="ENSGT00940000167085"/>
<organism evidence="1 2">
    <name type="scientific">Salvator merianae</name>
    <name type="common">Argentine black and white tegu</name>
    <name type="synonym">Tupinambis merianae</name>
    <dbReference type="NCBI Taxonomy" id="96440"/>
    <lineage>
        <taxon>Eukaryota</taxon>
        <taxon>Metazoa</taxon>
        <taxon>Chordata</taxon>
        <taxon>Craniata</taxon>
        <taxon>Vertebrata</taxon>
        <taxon>Euteleostomi</taxon>
        <taxon>Lepidosauria</taxon>
        <taxon>Squamata</taxon>
        <taxon>Bifurcata</taxon>
        <taxon>Unidentata</taxon>
        <taxon>Episquamata</taxon>
        <taxon>Laterata</taxon>
        <taxon>Teiioidea</taxon>
        <taxon>Teiidae</taxon>
        <taxon>Salvator</taxon>
    </lineage>
</organism>
<dbReference type="Ensembl" id="ENSSMRT00000025164.1">
    <property type="protein sequence ID" value="ENSSMRP00000021475.1"/>
    <property type="gene ID" value="ENSSMRG00000016710.1"/>
</dbReference>
<sequence>MPLVMADTLKSINNVEKCGKGQGFIRPCSEVISRFLTVIVMHGKVL</sequence>